<dbReference type="AlphaFoldDB" id="A0AAE1ALC4"/>
<dbReference type="Proteomes" id="UP001283361">
    <property type="component" value="Unassembled WGS sequence"/>
</dbReference>
<evidence type="ECO:0000313" key="2">
    <source>
        <dbReference type="Proteomes" id="UP001283361"/>
    </source>
</evidence>
<comment type="caution">
    <text evidence="1">The sequence shown here is derived from an EMBL/GenBank/DDBJ whole genome shotgun (WGS) entry which is preliminary data.</text>
</comment>
<reference evidence="1" key="1">
    <citation type="journal article" date="2023" name="G3 (Bethesda)">
        <title>A reference genome for the long-term kleptoplast-retaining sea slug Elysia crispata morphotype clarki.</title>
        <authorList>
            <person name="Eastman K.E."/>
            <person name="Pendleton A.L."/>
            <person name="Shaikh M.A."/>
            <person name="Suttiyut T."/>
            <person name="Ogas R."/>
            <person name="Tomko P."/>
            <person name="Gavelis G."/>
            <person name="Widhalm J.R."/>
            <person name="Wisecaver J.H."/>
        </authorList>
    </citation>
    <scope>NUCLEOTIDE SEQUENCE</scope>
    <source>
        <strain evidence="1">ECLA1</strain>
    </source>
</reference>
<protein>
    <submittedName>
        <fullName evidence="1">Uncharacterized protein</fullName>
    </submittedName>
</protein>
<accession>A0AAE1ALC4</accession>
<sequence length="127" mass="14439">MRQGFVDQDLEVRLISIPSERLQTDGGNRALKKETFLPCAITSDIEISFMLSNNYKNINLVDVMPSMNKLLILVSGQSRGYTGNRVAFACLWLTVSNHQKTLLLNQRHDCPLWLGVQQAYIELLYPP</sequence>
<organism evidence="1 2">
    <name type="scientific">Elysia crispata</name>
    <name type="common">lettuce slug</name>
    <dbReference type="NCBI Taxonomy" id="231223"/>
    <lineage>
        <taxon>Eukaryota</taxon>
        <taxon>Metazoa</taxon>
        <taxon>Spiralia</taxon>
        <taxon>Lophotrochozoa</taxon>
        <taxon>Mollusca</taxon>
        <taxon>Gastropoda</taxon>
        <taxon>Heterobranchia</taxon>
        <taxon>Euthyneura</taxon>
        <taxon>Panpulmonata</taxon>
        <taxon>Sacoglossa</taxon>
        <taxon>Placobranchoidea</taxon>
        <taxon>Plakobranchidae</taxon>
        <taxon>Elysia</taxon>
    </lineage>
</organism>
<proteinExistence type="predicted"/>
<keyword evidence="2" id="KW-1185">Reference proteome</keyword>
<name>A0AAE1ALC4_9GAST</name>
<evidence type="ECO:0000313" key="1">
    <source>
        <dbReference type="EMBL" id="KAK3788802.1"/>
    </source>
</evidence>
<gene>
    <name evidence="1" type="ORF">RRG08_029249</name>
</gene>
<dbReference type="EMBL" id="JAWDGP010001738">
    <property type="protein sequence ID" value="KAK3788802.1"/>
    <property type="molecule type" value="Genomic_DNA"/>
</dbReference>